<evidence type="ECO:0000313" key="2">
    <source>
        <dbReference type="EMBL" id="MFD1325625.1"/>
    </source>
</evidence>
<organism evidence="2 3">
    <name type="scientific">Micromonospora sonneratiae</name>
    <dbReference type="NCBI Taxonomy" id="1184706"/>
    <lineage>
        <taxon>Bacteria</taxon>
        <taxon>Bacillati</taxon>
        <taxon>Actinomycetota</taxon>
        <taxon>Actinomycetes</taxon>
        <taxon>Micromonosporales</taxon>
        <taxon>Micromonosporaceae</taxon>
        <taxon>Micromonospora</taxon>
    </lineage>
</organism>
<dbReference type="CDD" id="cd00093">
    <property type="entry name" value="HTH_XRE"/>
    <property type="match status" value="1"/>
</dbReference>
<feature type="domain" description="HTH cro/C1-type" evidence="1">
    <location>
        <begin position="13"/>
        <end position="68"/>
    </location>
</feature>
<evidence type="ECO:0000313" key="3">
    <source>
        <dbReference type="Proteomes" id="UP001597260"/>
    </source>
</evidence>
<dbReference type="EMBL" id="JBHTMP010000087">
    <property type="protein sequence ID" value="MFD1325625.1"/>
    <property type="molecule type" value="Genomic_DNA"/>
</dbReference>
<comment type="caution">
    <text evidence="2">The sequence shown here is derived from an EMBL/GenBank/DDBJ whole genome shotgun (WGS) entry which is preliminary data.</text>
</comment>
<dbReference type="Pfam" id="PF13560">
    <property type="entry name" value="HTH_31"/>
    <property type="match status" value="1"/>
</dbReference>
<dbReference type="Proteomes" id="UP001597260">
    <property type="component" value="Unassembled WGS sequence"/>
</dbReference>
<dbReference type="InterPro" id="IPR001387">
    <property type="entry name" value="Cro/C1-type_HTH"/>
</dbReference>
<proteinExistence type="predicted"/>
<keyword evidence="3" id="KW-1185">Reference proteome</keyword>
<dbReference type="SUPFAM" id="SSF47413">
    <property type="entry name" value="lambda repressor-like DNA-binding domains"/>
    <property type="match status" value="1"/>
</dbReference>
<dbReference type="Gene3D" id="1.10.260.40">
    <property type="entry name" value="lambda repressor-like DNA-binding domains"/>
    <property type="match status" value="1"/>
</dbReference>
<evidence type="ECO:0000259" key="1">
    <source>
        <dbReference type="PROSITE" id="PS50943"/>
    </source>
</evidence>
<sequence length="414" mass="45047">MTSEDELPVGRRVAYWRSRRRLSQQLFADRLGKSKSWVEKVERGVRGLGRFSVLYEIATVLRIDVQMLLPKGHQPQPFEAASPLITAGEIGDLQTALERYELLPGSAPAPGLSPLEEVRRSVRNAWLTYQHGRYPVLVRALPKLLRDTQAAELAFRVPVEHVREATHLHGQVYQLASALLRKLGHHRLAWIAADRAMTIAERAGDDLLTGMAAGQFGQALIGLGRIRSALEITTIAATALSPGGTASQQQISVHGHLLLQAAMAAARLGDRASVRALFTMATEAAAQLEGGDHNHCWTGFGPTNLTLHQAAAAVQLGDGDRAIRINQAEIDPDRLAVLMPERRANHQLVLAHAYAQIGAVDRAGESLLHGDQLAPAEIRCRPIAHKVMSDVLRQTPGTPPAPVARLAQQMGVRL</sequence>
<reference evidence="3" key="1">
    <citation type="journal article" date="2019" name="Int. J. Syst. Evol. Microbiol.">
        <title>The Global Catalogue of Microorganisms (GCM) 10K type strain sequencing project: providing services to taxonomists for standard genome sequencing and annotation.</title>
        <authorList>
            <consortium name="The Broad Institute Genomics Platform"/>
            <consortium name="The Broad Institute Genome Sequencing Center for Infectious Disease"/>
            <person name="Wu L."/>
            <person name="Ma J."/>
        </authorList>
    </citation>
    <scope>NUCLEOTIDE SEQUENCE [LARGE SCALE GENOMIC DNA]</scope>
    <source>
        <strain evidence="3">JCM 31037</strain>
    </source>
</reference>
<accession>A0ABW3YPY0</accession>
<gene>
    <name evidence="2" type="ORF">ACFQ4H_31545</name>
</gene>
<dbReference type="PROSITE" id="PS50943">
    <property type="entry name" value="HTH_CROC1"/>
    <property type="match status" value="1"/>
</dbReference>
<dbReference type="InterPro" id="IPR011990">
    <property type="entry name" value="TPR-like_helical_dom_sf"/>
</dbReference>
<protein>
    <submittedName>
        <fullName evidence="2">Helix-turn-helix domain-containing protein</fullName>
    </submittedName>
</protein>
<dbReference type="RefSeq" id="WP_377578303.1">
    <property type="nucleotide sequence ID" value="NZ_JBHTMP010000087.1"/>
</dbReference>
<dbReference type="SMART" id="SM00530">
    <property type="entry name" value="HTH_XRE"/>
    <property type="match status" value="1"/>
</dbReference>
<name>A0ABW3YPY0_9ACTN</name>
<dbReference type="SUPFAM" id="SSF48452">
    <property type="entry name" value="TPR-like"/>
    <property type="match status" value="1"/>
</dbReference>
<dbReference type="InterPro" id="IPR010982">
    <property type="entry name" value="Lambda_DNA-bd_dom_sf"/>
</dbReference>